<sequence length="415" mass="44833">MKQTQDIYILGGSQTDFARNWQREGKDIYAMFEEALREAVSNADIEPGQIEVGHVGNFVGELFTGQGLLGGFFGQVFPELAALPTSRHEAACASGSIAILAAMRDIEAGHYDMACVLGLELMRNVDGKTGAEYLGAAAWKGREALPEHCDYPWPHMFDLLTQEYDRRYGINVDHLNRIAEINFGNARENPRAQTRQWQFPEGAFSCDDDLNPVIEGRVRKQDCGQITDGAACIILASEARAKEHAAKLGMKLADIPRIKGWGHRSAPILLETKLALSADQPLVFPHASATLTEAAQRAGFAQVSDLDGLETHDCFSMTEYMAIDHAGLTAPGESWKAVEDGRITRDGNFPINPSGGLIGLGHPVGATGVRMALDCARQVTGRAGGYQLPNVENMITFNVGGSTTTCVSLVVGVGQ</sequence>
<evidence type="ECO:0000259" key="2">
    <source>
        <dbReference type="Pfam" id="PF22691"/>
    </source>
</evidence>
<feature type="domain" description="Thiolase N-terminal" evidence="1">
    <location>
        <begin position="8"/>
        <end position="132"/>
    </location>
</feature>
<keyword evidence="3" id="KW-0012">Acyltransferase</keyword>
<dbReference type="Gene3D" id="3.40.47.10">
    <property type="match status" value="1"/>
</dbReference>
<dbReference type="Pfam" id="PF22691">
    <property type="entry name" value="Thiolase_C_1"/>
    <property type="match status" value="1"/>
</dbReference>
<dbReference type="PANTHER" id="PTHR42870">
    <property type="entry name" value="ACETYL-COA C-ACETYLTRANSFERASE"/>
    <property type="match status" value="1"/>
</dbReference>
<organism evidence="3 4">
    <name type="scientific">Pseudohalioglobus lutimaris</name>
    <dbReference type="NCBI Taxonomy" id="1737061"/>
    <lineage>
        <taxon>Bacteria</taxon>
        <taxon>Pseudomonadati</taxon>
        <taxon>Pseudomonadota</taxon>
        <taxon>Gammaproteobacteria</taxon>
        <taxon>Cellvibrionales</taxon>
        <taxon>Halieaceae</taxon>
        <taxon>Pseudohalioglobus</taxon>
    </lineage>
</organism>
<dbReference type="OrthoDB" id="7053663at2"/>
<keyword evidence="4" id="KW-1185">Reference proteome</keyword>
<name>A0A2N5X6Z3_9GAMM</name>
<reference evidence="3 4" key="1">
    <citation type="submission" date="2018-01" db="EMBL/GenBank/DDBJ databases">
        <title>The draft genome sequence of Halioglobus lutimaris HF004.</title>
        <authorList>
            <person name="Du Z.-J."/>
            <person name="Shi M.-J."/>
        </authorList>
    </citation>
    <scope>NUCLEOTIDE SEQUENCE [LARGE SCALE GENOMIC DNA]</scope>
    <source>
        <strain evidence="3 4">HF004</strain>
    </source>
</reference>
<dbReference type="Proteomes" id="UP000235005">
    <property type="component" value="Unassembled WGS sequence"/>
</dbReference>
<dbReference type="NCBIfam" id="NF004936">
    <property type="entry name" value="PRK06289.1"/>
    <property type="match status" value="1"/>
</dbReference>
<dbReference type="AlphaFoldDB" id="A0A2N5X6Z3"/>
<accession>A0A2N5X6Z3</accession>
<dbReference type="InterPro" id="IPR016039">
    <property type="entry name" value="Thiolase-like"/>
</dbReference>
<evidence type="ECO:0000259" key="1">
    <source>
        <dbReference type="Pfam" id="PF00108"/>
    </source>
</evidence>
<feature type="domain" description="Thiolase C-terminal" evidence="2">
    <location>
        <begin position="274"/>
        <end position="411"/>
    </location>
</feature>
<dbReference type="PANTHER" id="PTHR42870:SF2">
    <property type="entry name" value="LIPID-TRANSFER PROTEIN, PUTATIVE-RELATED"/>
    <property type="match status" value="1"/>
</dbReference>
<protein>
    <submittedName>
        <fullName evidence="3">Acetyl-CoA acetyltransferase</fullName>
        <ecNumber evidence="3">2.3.1.9</ecNumber>
    </submittedName>
</protein>
<dbReference type="InterPro" id="IPR002155">
    <property type="entry name" value="Thiolase"/>
</dbReference>
<proteinExistence type="predicted"/>
<evidence type="ECO:0000313" key="4">
    <source>
        <dbReference type="Proteomes" id="UP000235005"/>
    </source>
</evidence>
<gene>
    <name evidence="3" type="ORF">C0039_03400</name>
</gene>
<dbReference type="PIRSF" id="PIRSF000429">
    <property type="entry name" value="Ac-CoA_Ac_transf"/>
    <property type="match status" value="1"/>
</dbReference>
<keyword evidence="3" id="KW-0808">Transferase</keyword>
<dbReference type="SUPFAM" id="SSF53901">
    <property type="entry name" value="Thiolase-like"/>
    <property type="match status" value="2"/>
</dbReference>
<dbReference type="GO" id="GO:0003985">
    <property type="term" value="F:acetyl-CoA C-acetyltransferase activity"/>
    <property type="evidence" value="ECO:0007669"/>
    <property type="project" value="UniProtKB-EC"/>
</dbReference>
<comment type="caution">
    <text evidence="3">The sequence shown here is derived from an EMBL/GenBank/DDBJ whole genome shotgun (WGS) entry which is preliminary data.</text>
</comment>
<evidence type="ECO:0000313" key="3">
    <source>
        <dbReference type="EMBL" id="PLW70266.1"/>
    </source>
</evidence>
<dbReference type="Pfam" id="PF00108">
    <property type="entry name" value="Thiolase_N"/>
    <property type="match status" value="1"/>
</dbReference>
<dbReference type="CDD" id="cd00829">
    <property type="entry name" value="SCP-x_thiolase"/>
    <property type="match status" value="1"/>
</dbReference>
<dbReference type="RefSeq" id="WP_076000522.1">
    <property type="nucleotide sequence ID" value="NZ_PKUS01000002.1"/>
</dbReference>
<dbReference type="InterPro" id="IPR020616">
    <property type="entry name" value="Thiolase_N"/>
</dbReference>
<dbReference type="InterPro" id="IPR055140">
    <property type="entry name" value="Thiolase_C_2"/>
</dbReference>
<dbReference type="EMBL" id="PKUS01000002">
    <property type="protein sequence ID" value="PLW70266.1"/>
    <property type="molecule type" value="Genomic_DNA"/>
</dbReference>
<dbReference type="EC" id="2.3.1.9" evidence="3"/>